<dbReference type="SMART" id="SM00322">
    <property type="entry name" value="KH"/>
    <property type="match status" value="3"/>
</dbReference>
<dbReference type="Ensembl" id="ENSSOCT00000022463.1">
    <property type="protein sequence ID" value="ENSSOCP00000021917.1"/>
    <property type="gene ID" value="ENSSOCG00000016124.1"/>
</dbReference>
<dbReference type="FunFam" id="3.30.1370.10:FF:000049">
    <property type="entry name" value="far upstream element-binding protein 2"/>
    <property type="match status" value="1"/>
</dbReference>
<feature type="compositionally biased region" description="Pro residues" evidence="5">
    <location>
        <begin position="340"/>
        <end position="349"/>
    </location>
</feature>
<reference evidence="7" key="2">
    <citation type="submission" date="2025-09" db="UniProtKB">
        <authorList>
            <consortium name="Ensembl"/>
        </authorList>
    </citation>
    <scope>IDENTIFICATION</scope>
</reference>
<comment type="subcellular location">
    <subcellularLocation>
        <location evidence="1">Nucleus</location>
    </subcellularLocation>
</comment>
<dbReference type="Pfam" id="PF09005">
    <property type="entry name" value="FUBP_C"/>
    <property type="match status" value="1"/>
</dbReference>
<evidence type="ECO:0000256" key="1">
    <source>
        <dbReference type="ARBA" id="ARBA00004123"/>
    </source>
</evidence>
<evidence type="ECO:0000313" key="7">
    <source>
        <dbReference type="Ensembl" id="ENSSOCP00000021917.1"/>
    </source>
</evidence>
<dbReference type="GO" id="GO:0006355">
    <property type="term" value="P:regulation of DNA-templated transcription"/>
    <property type="evidence" value="ECO:0007669"/>
    <property type="project" value="InterPro"/>
</dbReference>
<proteinExistence type="predicted"/>
<keyword evidence="2" id="KW-0677">Repeat</keyword>
<dbReference type="Proteomes" id="UP000694551">
    <property type="component" value="Unplaced"/>
</dbReference>
<dbReference type="Pfam" id="PF00013">
    <property type="entry name" value="KH_1"/>
    <property type="match status" value="3"/>
</dbReference>
<accession>A0A8D0FZZ4</accession>
<dbReference type="SUPFAM" id="SSF54791">
    <property type="entry name" value="Eukaryotic type KH-domain (KH-domain type I)"/>
    <property type="match status" value="3"/>
</dbReference>
<evidence type="ECO:0000256" key="3">
    <source>
        <dbReference type="ARBA" id="ARBA00023242"/>
    </source>
</evidence>
<dbReference type="InterPro" id="IPR015096">
    <property type="entry name" value="FUBP_C"/>
</dbReference>
<feature type="compositionally biased region" description="Pro residues" evidence="5">
    <location>
        <begin position="413"/>
        <end position="422"/>
    </location>
</feature>
<keyword evidence="4" id="KW-0694">RNA-binding</keyword>
<keyword evidence="3" id="KW-0539">Nucleus</keyword>
<dbReference type="PROSITE" id="PS50084">
    <property type="entry name" value="KH_TYPE_1"/>
    <property type="match status" value="3"/>
</dbReference>
<feature type="domain" description="K Homology" evidence="6">
    <location>
        <begin position="264"/>
        <end position="334"/>
    </location>
</feature>
<feature type="region of interest" description="Disordered" evidence="5">
    <location>
        <begin position="334"/>
        <end position="461"/>
    </location>
</feature>
<evidence type="ECO:0000256" key="2">
    <source>
        <dbReference type="ARBA" id="ARBA00022737"/>
    </source>
</evidence>
<feature type="domain" description="K Homology" evidence="6">
    <location>
        <begin position="88"/>
        <end position="160"/>
    </location>
</feature>
<evidence type="ECO:0000313" key="8">
    <source>
        <dbReference type="Proteomes" id="UP000694551"/>
    </source>
</evidence>
<dbReference type="GO" id="GO:0003723">
    <property type="term" value="F:RNA binding"/>
    <property type="evidence" value="ECO:0007669"/>
    <property type="project" value="UniProtKB-UniRule"/>
</dbReference>
<dbReference type="FunFam" id="3.30.1370.10:FF:000008">
    <property type="entry name" value="far upstream element-binding protein 1 isoform X1"/>
    <property type="match status" value="1"/>
</dbReference>
<evidence type="ECO:0000256" key="4">
    <source>
        <dbReference type="PROSITE-ProRule" id="PRU00117"/>
    </source>
</evidence>
<dbReference type="PANTHER" id="PTHR10288">
    <property type="entry name" value="KH DOMAIN CONTAINING RNA BINDING PROTEIN"/>
    <property type="match status" value="1"/>
</dbReference>
<feature type="domain" description="K Homology" evidence="6">
    <location>
        <begin position="175"/>
        <end position="247"/>
    </location>
</feature>
<protein>
    <submittedName>
        <fullName evidence="7">KH-type splicing regulatory protein</fullName>
    </submittedName>
</protein>
<sequence>SWGGFGVLPPCSGTRGAILGGSHPAGGLTERLRGLLLRCEAIAAKIGGDAATTVNNNTPDFGFGGQKRQLEDGALPTQLGPIHPPPRSTVTEEYRVPDGMVGLIIGRGGEQINKIQQDSGCKVQISPGKGGPLIPPNSLGGGGAVKKAKLMLDDIVSRGRGGPPGQFHDNANGQNGTVQEIMIPAGKAGLVIGKGGETIKQLQERAGVKMILIQDGSQNTNVDKPLRIIGDPYKVQQACEMVMDILRERDQGGFGDRNEYGSRIGGGIDVPVPRHSVGVVIGRSGEMIKKIQNDAGVRIQFKQDDGTGPEKIAHIMGPPERCEHAARIINDLLQSLRSGPPGPPGPGMPPGGRGRGRGQGSWGPPGGEMTFSIPTHKCGLVIGRGDSPSSPGPPRSRTTRKPGRNITRNKVRPPLPAFPPLHPSSGGGRGVPQLLTAPPCPPTAAQVATGGGPGAPPGPQPDYSAAWAEYYRQQAAYYGQTPGAAGAGGGVMTPPVLWGHPPPQKT</sequence>
<reference evidence="7" key="1">
    <citation type="submission" date="2025-08" db="UniProtKB">
        <authorList>
            <consortium name="Ensembl"/>
        </authorList>
    </citation>
    <scope>IDENTIFICATION</scope>
</reference>
<keyword evidence="8" id="KW-1185">Reference proteome</keyword>
<evidence type="ECO:0000259" key="6">
    <source>
        <dbReference type="SMART" id="SM00322"/>
    </source>
</evidence>
<feature type="compositionally biased region" description="Gly residues" evidence="5">
    <location>
        <begin position="350"/>
        <end position="366"/>
    </location>
</feature>
<evidence type="ECO:0000256" key="5">
    <source>
        <dbReference type="SAM" id="MobiDB-lite"/>
    </source>
</evidence>
<dbReference type="GO" id="GO:0005634">
    <property type="term" value="C:nucleus"/>
    <property type="evidence" value="ECO:0007669"/>
    <property type="project" value="UniProtKB-SubCell"/>
</dbReference>
<feature type="compositionally biased region" description="Low complexity" evidence="5">
    <location>
        <begin position="431"/>
        <end position="448"/>
    </location>
</feature>
<organism evidence="7 8">
    <name type="scientific">Strix occidentalis caurina</name>
    <name type="common">northern spotted owl</name>
    <dbReference type="NCBI Taxonomy" id="311401"/>
    <lineage>
        <taxon>Eukaryota</taxon>
        <taxon>Metazoa</taxon>
        <taxon>Chordata</taxon>
        <taxon>Craniata</taxon>
        <taxon>Vertebrata</taxon>
        <taxon>Euteleostomi</taxon>
        <taxon>Archelosauria</taxon>
        <taxon>Archosauria</taxon>
        <taxon>Dinosauria</taxon>
        <taxon>Saurischia</taxon>
        <taxon>Theropoda</taxon>
        <taxon>Coelurosauria</taxon>
        <taxon>Aves</taxon>
        <taxon>Neognathae</taxon>
        <taxon>Neoaves</taxon>
        <taxon>Telluraves</taxon>
        <taxon>Strigiformes</taxon>
        <taxon>Strigidae</taxon>
        <taxon>Strix</taxon>
    </lineage>
</organism>
<dbReference type="InterPro" id="IPR004087">
    <property type="entry name" value="KH_dom"/>
</dbReference>
<dbReference type="InterPro" id="IPR047369">
    <property type="entry name" value="KH-I_FUBP2_rpt2"/>
</dbReference>
<dbReference type="CDD" id="cd22485">
    <property type="entry name" value="KH-I_FUBP2_rpt3"/>
    <property type="match status" value="1"/>
</dbReference>
<feature type="compositionally biased region" description="Basic residues" evidence="5">
    <location>
        <begin position="397"/>
        <end position="411"/>
    </location>
</feature>
<dbReference type="InterPro" id="IPR004088">
    <property type="entry name" value="KH_dom_type_1"/>
</dbReference>
<dbReference type="Gene3D" id="3.30.1370.10">
    <property type="entry name" value="K Homology domain, type 1"/>
    <property type="match status" value="3"/>
</dbReference>
<dbReference type="InterPro" id="IPR036612">
    <property type="entry name" value="KH_dom_type_1_sf"/>
</dbReference>
<dbReference type="CDD" id="cd22482">
    <property type="entry name" value="KH-I_FUBP2_rpt2"/>
    <property type="match status" value="1"/>
</dbReference>
<dbReference type="AlphaFoldDB" id="A0A8D0FZZ4"/>
<name>A0A8D0FZZ4_STROC</name>
<dbReference type="InterPro" id="IPR047370">
    <property type="entry name" value="KH-I_FUBP2_rpt3"/>
</dbReference>